<feature type="region of interest" description="Disordered" evidence="1">
    <location>
        <begin position="372"/>
        <end position="408"/>
    </location>
</feature>
<dbReference type="PROSITE" id="PS51020">
    <property type="entry name" value="SPONDIN"/>
    <property type="match status" value="1"/>
</dbReference>
<dbReference type="Pfam" id="PF06468">
    <property type="entry name" value="Spond_N"/>
    <property type="match status" value="1"/>
</dbReference>
<dbReference type="PANTHER" id="PTHR11311:SF16">
    <property type="entry name" value="SPONDIN-1"/>
    <property type="match status" value="1"/>
</dbReference>
<evidence type="ECO:0000313" key="3">
    <source>
        <dbReference type="EMBL" id="CAB1432450.1"/>
    </source>
</evidence>
<comment type="caution">
    <text evidence="3">The sequence shown here is derived from an EMBL/GenBank/DDBJ whole genome shotgun (WGS) entry which is preliminary data.</text>
</comment>
<reference evidence="3" key="1">
    <citation type="submission" date="2020-03" db="EMBL/GenBank/DDBJ databases">
        <authorList>
            <person name="Weist P."/>
        </authorList>
    </citation>
    <scope>NUCLEOTIDE SEQUENCE</scope>
</reference>
<accession>A0A9N7YI88</accession>
<dbReference type="InterPro" id="IPR051418">
    <property type="entry name" value="Spondin/Thrombospondin_T1"/>
</dbReference>
<sequence>MWNPGGGQGSEQLCETLEPWCEPDVWGRVAVAAGEAWWFQMPSNVSQLLLREVEVSPLQMRLGLFFRLWIRHGAGKVQPIRDEHKERQCEGHSVQGRLQEIRGRKHLSHLTGRHGPEPICLPRGGLSDDITQVQVQEPVKRLSWSRPLHLYMDVNKLHRRDSAVRFPVLRDMWTELRPSDPVSLSDLISKRFEDQLLDMKLLEWLSLPQILAPYDRKPSSNVKRVLYEKEKKEGKDGARGCCSHLTGLSTSASLFLSLSLRRFSSPQGSEEAFKATLEPSGDEVLTVIKTKAQWPAWQPLNMRAAPSAEFSVDRSRHLMSFLTMLGPSPDWNVGLSGEDLCTKECGWVQRLETELIPWDAALTEESHTRLLQSPPSSSWLFLTPPDSSRLLQTPPDTSRHLQPPPDSS</sequence>
<proteinExistence type="predicted"/>
<feature type="compositionally biased region" description="Polar residues" evidence="1">
    <location>
        <begin position="372"/>
        <end position="396"/>
    </location>
</feature>
<protein>
    <recommendedName>
        <fullName evidence="2">Spondin domain-containing protein</fullName>
    </recommendedName>
</protein>
<gene>
    <name evidence="3" type="ORF">PLEPLA_LOCUS20532</name>
</gene>
<dbReference type="Proteomes" id="UP001153269">
    <property type="component" value="Unassembled WGS sequence"/>
</dbReference>
<evidence type="ECO:0000259" key="2">
    <source>
        <dbReference type="PROSITE" id="PS51020"/>
    </source>
</evidence>
<dbReference type="InterPro" id="IPR038678">
    <property type="entry name" value="Spondin_N_sf"/>
</dbReference>
<dbReference type="InterPro" id="IPR009465">
    <property type="entry name" value="Spondin_N"/>
</dbReference>
<dbReference type="PANTHER" id="PTHR11311">
    <property type="entry name" value="SPONDIN"/>
    <property type="match status" value="1"/>
</dbReference>
<organism evidence="3 4">
    <name type="scientific">Pleuronectes platessa</name>
    <name type="common">European plaice</name>
    <dbReference type="NCBI Taxonomy" id="8262"/>
    <lineage>
        <taxon>Eukaryota</taxon>
        <taxon>Metazoa</taxon>
        <taxon>Chordata</taxon>
        <taxon>Craniata</taxon>
        <taxon>Vertebrata</taxon>
        <taxon>Euteleostomi</taxon>
        <taxon>Actinopterygii</taxon>
        <taxon>Neopterygii</taxon>
        <taxon>Teleostei</taxon>
        <taxon>Neoteleostei</taxon>
        <taxon>Acanthomorphata</taxon>
        <taxon>Carangaria</taxon>
        <taxon>Pleuronectiformes</taxon>
        <taxon>Pleuronectoidei</taxon>
        <taxon>Pleuronectidae</taxon>
        <taxon>Pleuronectes</taxon>
    </lineage>
</organism>
<evidence type="ECO:0000313" key="4">
    <source>
        <dbReference type="Proteomes" id="UP001153269"/>
    </source>
</evidence>
<dbReference type="Gene3D" id="2.60.40.2130">
    <property type="entry name" value="F-spondin domain"/>
    <property type="match status" value="1"/>
</dbReference>
<dbReference type="EMBL" id="CADEAL010001445">
    <property type="protein sequence ID" value="CAB1432450.1"/>
    <property type="molecule type" value="Genomic_DNA"/>
</dbReference>
<dbReference type="AlphaFoldDB" id="A0A9N7YI88"/>
<dbReference type="GO" id="GO:0007155">
    <property type="term" value="P:cell adhesion"/>
    <property type="evidence" value="ECO:0007669"/>
    <property type="project" value="TreeGrafter"/>
</dbReference>
<evidence type="ECO:0000256" key="1">
    <source>
        <dbReference type="SAM" id="MobiDB-lite"/>
    </source>
</evidence>
<feature type="domain" description="Spondin" evidence="2">
    <location>
        <begin position="198"/>
        <end position="394"/>
    </location>
</feature>
<dbReference type="GO" id="GO:0031012">
    <property type="term" value="C:extracellular matrix"/>
    <property type="evidence" value="ECO:0007669"/>
    <property type="project" value="TreeGrafter"/>
</dbReference>
<keyword evidence="4" id="KW-1185">Reference proteome</keyword>
<name>A0A9N7YI88_PLEPL</name>